<evidence type="ECO:0000313" key="7">
    <source>
        <dbReference type="EMBL" id="GLX66568.1"/>
    </source>
</evidence>
<dbReference type="InterPro" id="IPR023296">
    <property type="entry name" value="Glyco_hydro_beta-prop_sf"/>
</dbReference>
<keyword evidence="3" id="KW-0378">Hydrolase</keyword>
<evidence type="ECO:0000256" key="3">
    <source>
        <dbReference type="ARBA" id="ARBA00022801"/>
    </source>
</evidence>
<evidence type="ECO:0000256" key="2">
    <source>
        <dbReference type="ARBA" id="ARBA00022729"/>
    </source>
</evidence>
<dbReference type="Gene3D" id="2.115.10.20">
    <property type="entry name" value="Glycosyl hydrolase domain, family 43"/>
    <property type="match status" value="1"/>
</dbReference>
<evidence type="ECO:0000313" key="8">
    <source>
        <dbReference type="Proteomes" id="UP001157114"/>
    </source>
</evidence>
<protein>
    <recommendedName>
        <fullName evidence="6">CBM6 domain-containing protein</fullName>
    </recommendedName>
</protein>
<dbReference type="InterPro" id="IPR006710">
    <property type="entry name" value="Glyco_hydro_43"/>
</dbReference>
<dbReference type="Gene3D" id="2.80.10.50">
    <property type="match status" value="2"/>
</dbReference>
<dbReference type="CDD" id="cd18820">
    <property type="entry name" value="GH43_LbAraf43-like"/>
    <property type="match status" value="1"/>
</dbReference>
<feature type="chain" id="PRO_5046614298" description="CBM6 domain-containing protein" evidence="5">
    <location>
        <begin position="31"/>
        <end position="615"/>
    </location>
</feature>
<dbReference type="Proteomes" id="UP001157114">
    <property type="component" value="Unassembled WGS sequence"/>
</dbReference>
<keyword evidence="2 5" id="KW-0732">Signal</keyword>
<dbReference type="SUPFAM" id="SSF50370">
    <property type="entry name" value="Ricin B-like lectins"/>
    <property type="match status" value="1"/>
</dbReference>
<dbReference type="InterPro" id="IPR035992">
    <property type="entry name" value="Ricin_B-like_lectins"/>
</dbReference>
<dbReference type="PANTHER" id="PTHR43817">
    <property type="entry name" value="GLYCOSYL HYDROLASE"/>
    <property type="match status" value="1"/>
</dbReference>
<comment type="caution">
    <text evidence="7">The sequence shown here is derived from an EMBL/GenBank/DDBJ whole genome shotgun (WGS) entry which is preliminary data.</text>
</comment>
<proteinExistence type="inferred from homology"/>
<dbReference type="PANTHER" id="PTHR43817:SF1">
    <property type="entry name" value="HYDROLASE, FAMILY 43, PUTATIVE (AFU_ORTHOLOGUE AFUA_3G01660)-RELATED"/>
    <property type="match status" value="1"/>
</dbReference>
<evidence type="ECO:0000256" key="5">
    <source>
        <dbReference type="SAM" id="SignalP"/>
    </source>
</evidence>
<evidence type="ECO:0000259" key="6">
    <source>
        <dbReference type="PROSITE" id="PS51175"/>
    </source>
</evidence>
<feature type="signal peptide" evidence="5">
    <location>
        <begin position="1"/>
        <end position="30"/>
    </location>
</feature>
<dbReference type="SUPFAM" id="SSF49785">
    <property type="entry name" value="Galactose-binding domain-like"/>
    <property type="match status" value="1"/>
</dbReference>
<dbReference type="Pfam" id="PF14200">
    <property type="entry name" value="RicinB_lectin_2"/>
    <property type="match status" value="2"/>
</dbReference>
<evidence type="ECO:0000256" key="4">
    <source>
        <dbReference type="ARBA" id="ARBA00023295"/>
    </source>
</evidence>
<name>A0ABQ6G6H5_9BACL</name>
<reference evidence="7 8" key="1">
    <citation type="submission" date="2023-03" db="EMBL/GenBank/DDBJ databases">
        <title>Draft genome sequence of the bacteria which degrade cell wall of Tricholomamatutake.</title>
        <authorList>
            <person name="Konishi Y."/>
            <person name="Fukuta Y."/>
            <person name="Shirasaka N."/>
        </authorList>
    </citation>
    <scope>NUCLEOTIDE SEQUENCE [LARGE SCALE GENOMIC DNA]</scope>
    <source>
        <strain evidence="8">mu1</strain>
    </source>
</reference>
<dbReference type="EMBL" id="BSSQ01000003">
    <property type="protein sequence ID" value="GLX66568.1"/>
    <property type="molecule type" value="Genomic_DNA"/>
</dbReference>
<organism evidence="7 8">
    <name type="scientific">Paenibacillus glycanilyticus</name>
    <dbReference type="NCBI Taxonomy" id="126569"/>
    <lineage>
        <taxon>Bacteria</taxon>
        <taxon>Bacillati</taxon>
        <taxon>Bacillota</taxon>
        <taxon>Bacilli</taxon>
        <taxon>Bacillales</taxon>
        <taxon>Paenibacillaceae</taxon>
        <taxon>Paenibacillus</taxon>
    </lineage>
</organism>
<dbReference type="SMART" id="SM00458">
    <property type="entry name" value="RICIN"/>
    <property type="match status" value="1"/>
</dbReference>
<feature type="domain" description="CBM6" evidence="6">
    <location>
        <begin position="345"/>
        <end position="467"/>
    </location>
</feature>
<sequence>MMKSKFFVSGVKGIVFLLLLLLILPSAANATASTQNSNFYNVIFQDGADPWIYKHTDGFYYFTKTTGGDVTIWKSRSLTGVDAGTKSVISTGCCNVWAPEIHYINGAWYIYYAKDDGNNDNHRMYVLENTSADPMTGTWVNKGQITDSTNRWAIDGTVLQANNNLYFIWSGWEGTSNVSQKLYIAHMSNPWTIDSARVEIAHPTYSWETNTSPSVNEGPQVIVRNGVISLVYSASGSWTDGYCLGLVTANTSSNLLQASSWTKRNQPIFQSGNGLYGPGHHSFTTSPDGTEDWIVYHTAKYAGGGWNREIRAQKFTWNADNTPNLGSPAAPNTPIAIPSGDTGRVRYEGEAGVFGGAAYASSSATGSGGSKAGHIDTAASYVEFDVYAASAGDYVMSARTGNGTSGLDWSNLVMTVNQTTTSNLYIANKGWENWNASIARLTLNAGWNKIRFSKGDGYGELDCFDLFPANPAVVSGAVYKLINPASGKALDVAGGSTADNANVQIWDDLNNAPQEWRISSMGDGSYKLINTNSGKALDVAGGSTADGANVQIYQDTNNAAQRWAIINTGGSNFKLINPVSGKALDVAGGSTSAGANVQIWQDYNNAAQTWQLIKK</sequence>
<evidence type="ECO:0000256" key="1">
    <source>
        <dbReference type="ARBA" id="ARBA00009865"/>
    </source>
</evidence>
<accession>A0ABQ6G6H5</accession>
<gene>
    <name evidence="7" type="ORF">MU1_09120</name>
</gene>
<dbReference type="InterPro" id="IPR005084">
    <property type="entry name" value="CBM6"/>
</dbReference>
<dbReference type="Gene3D" id="2.60.120.260">
    <property type="entry name" value="Galactose-binding domain-like"/>
    <property type="match status" value="1"/>
</dbReference>
<keyword evidence="4" id="KW-0326">Glycosidase</keyword>
<comment type="similarity">
    <text evidence="1">Belongs to the glycosyl hydrolase 43 family.</text>
</comment>
<dbReference type="SUPFAM" id="SSF75005">
    <property type="entry name" value="Arabinanase/levansucrase/invertase"/>
    <property type="match status" value="1"/>
</dbReference>
<dbReference type="PROSITE" id="PS50231">
    <property type="entry name" value="RICIN_B_LECTIN"/>
    <property type="match status" value="1"/>
</dbReference>
<dbReference type="InterPro" id="IPR000772">
    <property type="entry name" value="Ricin_B_lectin"/>
</dbReference>
<dbReference type="Pfam" id="PF04616">
    <property type="entry name" value="Glyco_hydro_43"/>
    <property type="match status" value="1"/>
</dbReference>
<dbReference type="PROSITE" id="PS51175">
    <property type="entry name" value="CBM6"/>
    <property type="match status" value="1"/>
</dbReference>
<dbReference type="CDD" id="cd00161">
    <property type="entry name" value="beta-trefoil_Ricin-like"/>
    <property type="match status" value="1"/>
</dbReference>
<dbReference type="InterPro" id="IPR008979">
    <property type="entry name" value="Galactose-bd-like_sf"/>
</dbReference>
<keyword evidence="8" id="KW-1185">Reference proteome</keyword>